<accession>A0ACA9UUV5</accession>
<name>A0ACA9UUV5_BIOOC</name>
<evidence type="ECO:0000313" key="2">
    <source>
        <dbReference type="Proteomes" id="UP000836387"/>
    </source>
</evidence>
<gene>
    <name evidence="1" type="ORF">CRV2_00021969</name>
</gene>
<reference evidence="1" key="2">
    <citation type="submission" date="2021-10" db="EMBL/GenBank/DDBJ databases">
        <authorList>
            <person name="Piombo E."/>
        </authorList>
    </citation>
    <scope>NUCLEOTIDE SEQUENCE</scope>
</reference>
<keyword evidence="2" id="KW-1185">Reference proteome</keyword>
<reference evidence="1" key="1">
    <citation type="submission" date="2020-04" db="EMBL/GenBank/DDBJ databases">
        <authorList>
            <person name="Broberg M."/>
        </authorList>
    </citation>
    <scope>NUCLEOTIDE SEQUENCE</scope>
</reference>
<dbReference type="Proteomes" id="UP000836387">
    <property type="component" value="Unassembled WGS sequence"/>
</dbReference>
<organism evidence="1 2">
    <name type="scientific">Clonostachys rosea f. rosea IK726</name>
    <dbReference type="NCBI Taxonomy" id="1349383"/>
    <lineage>
        <taxon>Eukaryota</taxon>
        <taxon>Fungi</taxon>
        <taxon>Dikarya</taxon>
        <taxon>Ascomycota</taxon>
        <taxon>Pezizomycotina</taxon>
        <taxon>Sordariomycetes</taxon>
        <taxon>Hypocreomycetidae</taxon>
        <taxon>Hypocreales</taxon>
        <taxon>Bionectriaceae</taxon>
        <taxon>Clonostachys</taxon>
    </lineage>
</organism>
<protein>
    <submittedName>
        <fullName evidence="1">Uncharacterized protein</fullName>
    </submittedName>
</protein>
<proteinExistence type="predicted"/>
<sequence>MPPKRTVNQQHQARRTSRRTAARQYSPSNIEDNQQDSPSLPPPPSPSSHRDSQKTQGRGRGLGRGRGQAHSTQQPPAAATTTPISSSPAAASASQQRPSSDSRDTASDTDMASIAAQNDPLRSSDLVAPEISYHVPQRLPQQMTSPFSSALVRPHGPPPPVQQPRLPPAVVTPVPPPRIPTQNPPPQPPPPPPTTTPSAAAGRQPPRADRNIDKVVLGDLCFRTWYPSYYGKELLGDPSATAPKPASGGGKDDKAAKKDRDHTPPMLNRLYVCPSCFKYSREIVAWWGHSKVCPLRGKVPGRKIYSHPRGRRTRLVPQGGKTTLGAKRRRGDGGVRYVEETVQDEGEWSIWEVDGEVDRVSSFVGGVETTQCLILPEPLPLRETLPRQQVRLFDVGAFNYFLLVYTPPPPPNPHPIPNDPNSAPEPRPQITGLFSKEKLSWDNNNLACILVFPPWQRKGLGALLMGASYEISRREGLLGGPEKPISDLGKKGYMRFWAGEIARWLLSLKVDQGPDHDGGPRETIVDIKECSEATWIAPDDCLFVLRDMGIVEDAGVGPGKPEKTAADEAGEEGEEKQSDQHNGQGSAAEKPEVKLVPRVRVDKAAVRRYVATHRLSLEKVCDPDGFVEGYAMKPESGAGSGEEQTDGGSDE</sequence>
<dbReference type="EMBL" id="CADEHS020000703">
    <property type="protein sequence ID" value="CAG9957273.1"/>
    <property type="molecule type" value="Genomic_DNA"/>
</dbReference>
<comment type="caution">
    <text evidence="1">The sequence shown here is derived from an EMBL/GenBank/DDBJ whole genome shotgun (WGS) entry which is preliminary data.</text>
</comment>
<evidence type="ECO:0000313" key="1">
    <source>
        <dbReference type="EMBL" id="CAG9957273.1"/>
    </source>
</evidence>